<organism evidence="1 2">
    <name type="scientific">Tortispora caseinolytica NRRL Y-17796</name>
    <dbReference type="NCBI Taxonomy" id="767744"/>
    <lineage>
        <taxon>Eukaryota</taxon>
        <taxon>Fungi</taxon>
        <taxon>Dikarya</taxon>
        <taxon>Ascomycota</taxon>
        <taxon>Saccharomycotina</taxon>
        <taxon>Trigonopsidomycetes</taxon>
        <taxon>Trigonopsidales</taxon>
        <taxon>Trigonopsidaceae</taxon>
        <taxon>Tortispora</taxon>
    </lineage>
</organism>
<dbReference type="Proteomes" id="UP000095023">
    <property type="component" value="Unassembled WGS sequence"/>
</dbReference>
<gene>
    <name evidence="1" type="ORF">CANCADRAFT_110097</name>
</gene>
<dbReference type="AlphaFoldDB" id="A0A1E4TG91"/>
<proteinExistence type="predicted"/>
<name>A0A1E4TG91_9ASCO</name>
<protein>
    <submittedName>
        <fullName evidence="1">Uncharacterized protein</fullName>
    </submittedName>
</protein>
<dbReference type="EMBL" id="KV453842">
    <property type="protein sequence ID" value="ODV90739.1"/>
    <property type="molecule type" value="Genomic_DNA"/>
</dbReference>
<evidence type="ECO:0000313" key="1">
    <source>
        <dbReference type="EMBL" id="ODV90739.1"/>
    </source>
</evidence>
<reference evidence="2" key="1">
    <citation type="submission" date="2016-02" db="EMBL/GenBank/DDBJ databases">
        <title>Comparative genomics of biotechnologically important yeasts.</title>
        <authorList>
            <consortium name="DOE Joint Genome Institute"/>
            <person name="Riley R."/>
            <person name="Haridas S."/>
            <person name="Wolfe K.H."/>
            <person name="Lopes M.R."/>
            <person name="Hittinger C.T."/>
            <person name="Goker M."/>
            <person name="Salamov A."/>
            <person name="Wisecaver J."/>
            <person name="Long T.M."/>
            <person name="Aerts A.L."/>
            <person name="Barry K."/>
            <person name="Choi C."/>
            <person name="Clum A."/>
            <person name="Coughlan A.Y."/>
            <person name="Deshpande S."/>
            <person name="Douglass A.P."/>
            <person name="Hanson S.J."/>
            <person name="Klenk H.-P."/>
            <person name="Labutti K."/>
            <person name="Lapidus A."/>
            <person name="Lindquist E."/>
            <person name="Lipzen A."/>
            <person name="Meier-Kolthoff J.P."/>
            <person name="Ohm R.A."/>
            <person name="Otillar R.P."/>
            <person name="Pangilinan J."/>
            <person name="Peng Y."/>
            <person name="Rokas A."/>
            <person name="Rosa C.A."/>
            <person name="Scheuner C."/>
            <person name="Sibirny A.A."/>
            <person name="Slot J.C."/>
            <person name="Stielow J.B."/>
            <person name="Sun H."/>
            <person name="Kurtzman C.P."/>
            <person name="Blackwell M."/>
            <person name="Jeffries T.W."/>
            <person name="Grigoriev I.V."/>
        </authorList>
    </citation>
    <scope>NUCLEOTIDE SEQUENCE [LARGE SCALE GENOMIC DNA]</scope>
    <source>
        <strain evidence="2">NRRL Y-17796</strain>
    </source>
</reference>
<evidence type="ECO:0000313" key="2">
    <source>
        <dbReference type="Proteomes" id="UP000095023"/>
    </source>
</evidence>
<accession>A0A1E4TG91</accession>
<sequence length="587" mass="65289">MNNSGDSSEDYSPANLHNNRESGITRFNISEYQFSHTDSHRDFFDVGIVSRETESYSDDASSDDENDFYDSMVPGPLGTRSPDLSVLTPIESEFSSLHLGSSTNVSASSYSSDSVKYRLTCLPQNPAQASTEQSNLIVRTAQPAILDFETENIDPYPSRHNLTAASPERSWIVSVQGAEMLIYNSKAWPLAGLDSCIKRINLLEFLPSDTVYGSTGGIVNHISIENIPVEDGYSKETLILLFDCGVVILITTTTISAGLNYFTAFSLNESPWSLSRYGNYLSIGLNSYRVAVMKLSYSQTEKFVIEGPVMQSMKLSYNVPSVCWRNNILVALCVDGQLFELGSAGEDGFRFFREPRTVRIHKIRAWELVHIPGKDIILDEKDAASRLVLVRSDSVLNRSRVGSLGADSSPCNSRYYSRPLDDDEADQVFTEGCYVVGTSSSIVFLSTKGRLLAVLDNPLDGRGDPFVDRIYLSAYYSPFRVLAFGAPSNGIVIGQVVIDERSRMLVFKPANRLLVFADERQHNLSTGHISACTGMVIEEHTPDTKSSSYFNRQVVLYATFPRERLCLRYIIQNLEPQNFLDSLLGKK</sequence>
<keyword evidence="2" id="KW-1185">Reference proteome</keyword>